<gene>
    <name evidence="1" type="ORF">G7Z17_g9940</name>
</gene>
<dbReference type="OrthoDB" id="5021616at2759"/>
<evidence type="ECO:0000313" key="1">
    <source>
        <dbReference type="EMBL" id="KAF7544448.1"/>
    </source>
</evidence>
<evidence type="ECO:0000313" key="2">
    <source>
        <dbReference type="Proteomes" id="UP000722485"/>
    </source>
</evidence>
<name>A0A9P5H6V9_9HYPO</name>
<sequence>MRSSYIATAAIVVASGLSQARVVPSNSKRGDDYTNEVVVMVNCNRMQEGSDSLYGTKSQMWWWSDYDAVFTNQEAVSYETAYVYAPGQDNPTYVDWKLGTSEAPITSDLNGETFELYKQAETGDKKTHVTGTGQYGGNDFTCYDSPTQNFHEPVMDGVEYVCYNKYLCTRSSREITRTEIEISEGTYEVFADSRYPMENPGIIEGYTVDEAKELSRAWAEKMYHMLIEAESSGTDADEPYSMGNSDHSMYFNIDRTEKEGDAHWDANRVTAIANALGSQIPPNLMDGSHADCFYNPKSSMCSWVLPFPALIVVKFEVAKQNDPRWITQDRFTISVRPDDGGSCSTTNAVATAIAGSLAAFVGYSVPAFGAAISTFVAGAVCL</sequence>
<proteinExistence type="predicted"/>
<keyword evidence="2" id="KW-1185">Reference proteome</keyword>
<accession>A0A9P5H6V9</accession>
<reference evidence="1" key="1">
    <citation type="submission" date="2020-03" db="EMBL/GenBank/DDBJ databases">
        <title>Draft Genome Sequence of Cylindrodendrum hubeiense.</title>
        <authorList>
            <person name="Buettner E."/>
            <person name="Kellner H."/>
        </authorList>
    </citation>
    <scope>NUCLEOTIDE SEQUENCE</scope>
    <source>
        <strain evidence="1">IHI 201604</strain>
    </source>
</reference>
<dbReference type="EMBL" id="JAANBB010000303">
    <property type="protein sequence ID" value="KAF7544448.1"/>
    <property type="molecule type" value="Genomic_DNA"/>
</dbReference>
<dbReference type="Proteomes" id="UP000722485">
    <property type="component" value="Unassembled WGS sequence"/>
</dbReference>
<organism evidence="1 2">
    <name type="scientific">Cylindrodendrum hubeiense</name>
    <dbReference type="NCBI Taxonomy" id="595255"/>
    <lineage>
        <taxon>Eukaryota</taxon>
        <taxon>Fungi</taxon>
        <taxon>Dikarya</taxon>
        <taxon>Ascomycota</taxon>
        <taxon>Pezizomycotina</taxon>
        <taxon>Sordariomycetes</taxon>
        <taxon>Hypocreomycetidae</taxon>
        <taxon>Hypocreales</taxon>
        <taxon>Nectriaceae</taxon>
        <taxon>Cylindrodendrum</taxon>
    </lineage>
</organism>
<dbReference type="AlphaFoldDB" id="A0A9P5H6V9"/>
<protein>
    <submittedName>
        <fullName evidence="1">Uncharacterized protein</fullName>
    </submittedName>
</protein>
<comment type="caution">
    <text evidence="1">The sequence shown here is derived from an EMBL/GenBank/DDBJ whole genome shotgun (WGS) entry which is preliminary data.</text>
</comment>